<gene>
    <name evidence="3" type="ORF">ACJMK2_009960</name>
</gene>
<keyword evidence="2" id="KW-0472">Membrane</keyword>
<protein>
    <recommendedName>
        <fullName evidence="1">sphingomyelin phosphodiesterase</fullName>
        <ecNumber evidence="1">3.1.4.12</ecNumber>
    </recommendedName>
</protein>
<reference evidence="3 4" key="1">
    <citation type="submission" date="2024-11" db="EMBL/GenBank/DDBJ databases">
        <title>Chromosome-level genome assembly of the freshwater bivalve Anodonta woodiana.</title>
        <authorList>
            <person name="Chen X."/>
        </authorList>
    </citation>
    <scope>NUCLEOTIDE SEQUENCE [LARGE SCALE GENOMIC DNA]</scope>
    <source>
        <strain evidence="3">MN2024</strain>
        <tissue evidence="3">Gills</tissue>
    </source>
</reference>
<evidence type="ECO:0000256" key="2">
    <source>
        <dbReference type="SAM" id="Phobius"/>
    </source>
</evidence>
<keyword evidence="2" id="KW-0812">Transmembrane</keyword>
<dbReference type="SUPFAM" id="SSF56219">
    <property type="entry name" value="DNase I-like"/>
    <property type="match status" value="1"/>
</dbReference>
<dbReference type="InterPro" id="IPR038772">
    <property type="entry name" value="Sph/SMPD2-like"/>
</dbReference>
<proteinExistence type="predicted"/>
<organism evidence="3 4">
    <name type="scientific">Sinanodonta woodiana</name>
    <name type="common">Chinese pond mussel</name>
    <name type="synonym">Anodonta woodiana</name>
    <dbReference type="NCBI Taxonomy" id="1069815"/>
    <lineage>
        <taxon>Eukaryota</taxon>
        <taxon>Metazoa</taxon>
        <taxon>Spiralia</taxon>
        <taxon>Lophotrochozoa</taxon>
        <taxon>Mollusca</taxon>
        <taxon>Bivalvia</taxon>
        <taxon>Autobranchia</taxon>
        <taxon>Heteroconchia</taxon>
        <taxon>Palaeoheterodonta</taxon>
        <taxon>Unionida</taxon>
        <taxon>Unionoidea</taxon>
        <taxon>Unionidae</taxon>
        <taxon>Unioninae</taxon>
        <taxon>Sinanodonta</taxon>
    </lineage>
</organism>
<evidence type="ECO:0000313" key="4">
    <source>
        <dbReference type="Proteomes" id="UP001634394"/>
    </source>
</evidence>
<dbReference type="Proteomes" id="UP001634394">
    <property type="component" value="Unassembled WGS sequence"/>
</dbReference>
<dbReference type="AlphaFoldDB" id="A0ABD3VDW0"/>
<name>A0ABD3VDW0_SINWO</name>
<dbReference type="EC" id="3.1.4.12" evidence="1"/>
<dbReference type="PANTHER" id="PTHR16320:SF1">
    <property type="entry name" value="SPHINGOMYELINASE DDB_G0288017"/>
    <property type="match status" value="1"/>
</dbReference>
<dbReference type="EMBL" id="JBJQND010000012">
    <property type="protein sequence ID" value="KAL3859764.1"/>
    <property type="molecule type" value="Genomic_DNA"/>
</dbReference>
<dbReference type="PANTHER" id="PTHR16320">
    <property type="entry name" value="SPHINGOMYELINASE FAMILY MEMBER"/>
    <property type="match status" value="1"/>
</dbReference>
<feature type="transmembrane region" description="Helical" evidence="2">
    <location>
        <begin position="60"/>
        <end position="80"/>
    </location>
</feature>
<keyword evidence="4" id="KW-1185">Reference proteome</keyword>
<sequence>MRMDFDSAVLHYIFELTEIFLRPFFNSFNNFLSPFIITTSEWNKPWLILSRLLIKVPINFAAFIVLFAPAFVSFCLRIILYRFKKPYILSCVDDIYSLHGNENTIYNTRSGLRSGLRGQEKLFSTFSVATLNVCLLPEALSRFNNLECLAKEIGERLVIDQMHYGSLSPRDLASKVNHVLHRKNAEKFEPLEAGVNVHFPELDFLCIQECFHRGCSKKLLKELHKVYPWIIYDVGVFSWRSNYYGFNSGLMFASRHPILNIDFKYFPVSCGTCAMACKGLLMTKVLLNEKTPGSKREVGYIYVTHLQAFDGEKVVTLKQLQCILEWTISFRRKTTGSDKVLCDIICGDFNFDNISPGDKKCCQHDLFTVYADVCRETLGKDRVWAVGTEMRPLYVKKEEVMTPEGLQRILKDPCLRENYVINADIQFCSLSIMYSHPKKDKHGNIVTTPAGGKRRIDLILCRNDCPLRIESYNFVSRLADLTDHIPVVMSFTCDG</sequence>
<evidence type="ECO:0000313" key="3">
    <source>
        <dbReference type="EMBL" id="KAL3859764.1"/>
    </source>
</evidence>
<keyword evidence="2" id="KW-1133">Transmembrane helix</keyword>
<evidence type="ECO:0000256" key="1">
    <source>
        <dbReference type="ARBA" id="ARBA00012369"/>
    </source>
</evidence>
<dbReference type="Gene3D" id="3.60.10.10">
    <property type="entry name" value="Endonuclease/exonuclease/phosphatase"/>
    <property type="match status" value="1"/>
</dbReference>
<accession>A0ABD3VDW0</accession>
<dbReference type="InterPro" id="IPR036691">
    <property type="entry name" value="Endo/exonu/phosph_ase_sf"/>
</dbReference>
<dbReference type="GO" id="GO:0004767">
    <property type="term" value="F:sphingomyelin phosphodiesterase activity"/>
    <property type="evidence" value="ECO:0007669"/>
    <property type="project" value="UniProtKB-EC"/>
</dbReference>
<comment type="caution">
    <text evidence="3">The sequence shown here is derived from an EMBL/GenBank/DDBJ whole genome shotgun (WGS) entry which is preliminary data.</text>
</comment>